<evidence type="ECO:0000313" key="6">
    <source>
        <dbReference type="Proteomes" id="UP000177932"/>
    </source>
</evidence>
<comment type="function">
    <text evidence="4">One of the early assembly proteins it binds 23S rRNA. One of the proteins that surrounds the polypeptide exit tunnel on the outside of the ribosome. Forms the main docking site for trigger factor binding to the ribosome.</text>
</comment>
<dbReference type="GO" id="GO:0019843">
    <property type="term" value="F:rRNA binding"/>
    <property type="evidence" value="ECO:0007669"/>
    <property type="project" value="UniProtKB-UniRule"/>
</dbReference>
<evidence type="ECO:0000256" key="3">
    <source>
        <dbReference type="ARBA" id="ARBA00023274"/>
    </source>
</evidence>
<evidence type="ECO:0000313" key="5">
    <source>
        <dbReference type="EMBL" id="OGZ58795.1"/>
    </source>
</evidence>
<keyword evidence="2 4" id="KW-0689">Ribosomal protein</keyword>
<dbReference type="Gene3D" id="3.30.70.330">
    <property type="match status" value="1"/>
</dbReference>
<dbReference type="STRING" id="1802158.A2827_00655"/>
<comment type="caution">
    <text evidence="5">The sequence shown here is derived from an EMBL/GenBank/DDBJ whole genome shotgun (WGS) entry which is preliminary data.</text>
</comment>
<name>A0A1G2H8H6_9BACT</name>
<dbReference type="GO" id="GO:0005840">
    <property type="term" value="C:ribosome"/>
    <property type="evidence" value="ECO:0007669"/>
    <property type="project" value="UniProtKB-KW"/>
</dbReference>
<dbReference type="GO" id="GO:1990904">
    <property type="term" value="C:ribonucleoprotein complex"/>
    <property type="evidence" value="ECO:0007669"/>
    <property type="project" value="UniProtKB-KW"/>
</dbReference>
<dbReference type="SUPFAM" id="SSF54189">
    <property type="entry name" value="Ribosomal proteins S24e, L23 and L15e"/>
    <property type="match status" value="1"/>
</dbReference>
<keyword evidence="4" id="KW-0694">RNA-binding</keyword>
<dbReference type="AlphaFoldDB" id="A0A1G2H8H6"/>
<dbReference type="HAMAP" id="MF_01369_B">
    <property type="entry name" value="Ribosomal_uL23_B"/>
    <property type="match status" value="1"/>
</dbReference>
<evidence type="ECO:0000256" key="4">
    <source>
        <dbReference type="HAMAP-Rule" id="MF_01369"/>
    </source>
</evidence>
<reference evidence="5 6" key="1">
    <citation type="journal article" date="2016" name="Nat. Commun.">
        <title>Thousands of microbial genomes shed light on interconnected biogeochemical processes in an aquifer system.</title>
        <authorList>
            <person name="Anantharaman K."/>
            <person name="Brown C.T."/>
            <person name="Hug L.A."/>
            <person name="Sharon I."/>
            <person name="Castelle C.J."/>
            <person name="Probst A.J."/>
            <person name="Thomas B.C."/>
            <person name="Singh A."/>
            <person name="Wilkins M.J."/>
            <person name="Karaoz U."/>
            <person name="Brodie E.L."/>
            <person name="Williams K.H."/>
            <person name="Hubbard S.S."/>
            <person name="Banfield J.F."/>
        </authorList>
    </citation>
    <scope>NUCLEOTIDE SEQUENCE [LARGE SCALE GENOMIC DNA]</scope>
</reference>
<comment type="similarity">
    <text evidence="1 4">Belongs to the universal ribosomal protein uL23 family.</text>
</comment>
<keyword evidence="4" id="KW-0699">rRNA-binding</keyword>
<organism evidence="5 6">
    <name type="scientific">Candidatus Spechtbacteria bacterium RIFCSPHIGHO2_01_FULL_43_30</name>
    <dbReference type="NCBI Taxonomy" id="1802158"/>
    <lineage>
        <taxon>Bacteria</taxon>
        <taxon>Candidatus Spechtiibacteriota</taxon>
    </lineage>
</organism>
<dbReference type="InterPro" id="IPR012677">
    <property type="entry name" value="Nucleotide-bd_a/b_plait_sf"/>
</dbReference>
<dbReference type="Proteomes" id="UP000177932">
    <property type="component" value="Unassembled WGS sequence"/>
</dbReference>
<dbReference type="GO" id="GO:0006412">
    <property type="term" value="P:translation"/>
    <property type="evidence" value="ECO:0007669"/>
    <property type="project" value="UniProtKB-UniRule"/>
</dbReference>
<accession>A0A1G2H8H6</accession>
<proteinExistence type="inferred from homology"/>
<sequence length="88" mass="10232">MLKQPHITEKSTDLTKVNQYVFRVFSNTTKAEIRKAVQDIYGVHVEKVSKIKMPGKKRRRGRQIGWRSGYTKAVVKLRKGEIIEVLPH</sequence>
<dbReference type="InterPro" id="IPR013025">
    <property type="entry name" value="Ribosomal_uL23-like"/>
</dbReference>
<dbReference type="InterPro" id="IPR012678">
    <property type="entry name" value="Ribosomal_uL23/eL15/eS24_sf"/>
</dbReference>
<comment type="subunit">
    <text evidence="4">Part of the 50S ribosomal subunit. Contacts protein L29, and trigger factor when it is bound to the ribosome.</text>
</comment>
<dbReference type="Pfam" id="PF00276">
    <property type="entry name" value="Ribosomal_L23"/>
    <property type="match status" value="1"/>
</dbReference>
<dbReference type="EMBL" id="MHOD01000001">
    <property type="protein sequence ID" value="OGZ58795.1"/>
    <property type="molecule type" value="Genomic_DNA"/>
</dbReference>
<evidence type="ECO:0000256" key="1">
    <source>
        <dbReference type="ARBA" id="ARBA00006700"/>
    </source>
</evidence>
<protein>
    <recommendedName>
        <fullName evidence="4">Large ribosomal subunit protein uL23</fullName>
    </recommendedName>
</protein>
<gene>
    <name evidence="4" type="primary">rplW</name>
    <name evidence="5" type="ORF">A2827_00655</name>
</gene>
<evidence type="ECO:0000256" key="2">
    <source>
        <dbReference type="ARBA" id="ARBA00022980"/>
    </source>
</evidence>
<keyword evidence="3 4" id="KW-0687">Ribonucleoprotein</keyword>
<dbReference type="GO" id="GO:0003735">
    <property type="term" value="F:structural constituent of ribosome"/>
    <property type="evidence" value="ECO:0007669"/>
    <property type="project" value="InterPro"/>
</dbReference>
<dbReference type="NCBIfam" id="NF004363">
    <property type="entry name" value="PRK05738.2-4"/>
    <property type="match status" value="1"/>
</dbReference>